<dbReference type="Proteomes" id="UP000254817">
    <property type="component" value="Unassembled WGS sequence"/>
</dbReference>
<evidence type="ECO:0000313" key="1">
    <source>
        <dbReference type="EMBL" id="STI47958.1"/>
    </source>
</evidence>
<dbReference type="Pfam" id="PF14559">
    <property type="entry name" value="TPR_19"/>
    <property type="match status" value="1"/>
</dbReference>
<accession>A0A376SAT9</accession>
<sequence length="208" mass="23841">MTHPLPESRLADARNRANQMRPMVVQSSEDFYLAKARTLECIIPDVTSSPVICWMNGRKETFVSNEQHNMVVLYRRWKPINTTRRVKRCNRYWRQNLATHGISIWLLISILGKNKANDAINRLKNARDLRTNPVLQLNLANAYLQGGQPQEAANILNRYTFNNKDDSNGWDLLAQAEAALNNRDQELAARAEGYALAGRLRSGYFLVE</sequence>
<dbReference type="EMBL" id="UGAW01000002">
    <property type="protein sequence ID" value="STI47958.1"/>
    <property type="molecule type" value="Genomic_DNA"/>
</dbReference>
<evidence type="ECO:0000313" key="2">
    <source>
        <dbReference type="Proteomes" id="UP000254817"/>
    </source>
</evidence>
<dbReference type="InterPro" id="IPR011990">
    <property type="entry name" value="TPR-like_helical_dom_sf"/>
</dbReference>
<dbReference type="SUPFAM" id="SSF48452">
    <property type="entry name" value="TPR-like"/>
    <property type="match status" value="1"/>
</dbReference>
<proteinExistence type="predicted"/>
<organism evidence="1 2">
    <name type="scientific">Escherichia coli</name>
    <dbReference type="NCBI Taxonomy" id="562"/>
    <lineage>
        <taxon>Bacteria</taxon>
        <taxon>Pseudomonadati</taxon>
        <taxon>Pseudomonadota</taxon>
        <taxon>Gammaproteobacteria</taxon>
        <taxon>Enterobacterales</taxon>
        <taxon>Enterobacteriaceae</taxon>
        <taxon>Escherichia</taxon>
    </lineage>
</organism>
<dbReference type="Gene3D" id="1.25.40.10">
    <property type="entry name" value="Tetratricopeptide repeat domain"/>
    <property type="match status" value="1"/>
</dbReference>
<reference evidence="1 2" key="1">
    <citation type="submission" date="2018-06" db="EMBL/GenBank/DDBJ databases">
        <authorList>
            <consortium name="Pathogen Informatics"/>
            <person name="Doyle S."/>
        </authorList>
    </citation>
    <scope>NUCLEOTIDE SEQUENCE [LARGE SCALE GENOMIC DNA]</scope>
    <source>
        <strain evidence="1 2">NCTC11112</strain>
    </source>
</reference>
<name>A0A376SAT9_ECOLX</name>
<dbReference type="AlphaFoldDB" id="A0A376SAT9"/>
<protein>
    <submittedName>
        <fullName evidence="1">Putative peptidase</fullName>
    </submittedName>
</protein>
<gene>
    <name evidence="1" type="ORF">NCTC11112_07184</name>
</gene>